<dbReference type="NCBIfam" id="TIGR00540">
    <property type="entry name" value="TPR_hemY_coli"/>
    <property type="match status" value="1"/>
</dbReference>
<evidence type="ECO:0000256" key="4">
    <source>
        <dbReference type="ARBA" id="ARBA00022475"/>
    </source>
</evidence>
<keyword evidence="4" id="KW-1003">Cell membrane</keyword>
<sequence>MRTWFWTLVVFVAAVALALVLRDHSGNVVIVAQPWRIELSLTLAVLLLVATFVILHFLLRVFYWLGSRPERFRSWRSRRSVRRDQESLESGWINVLEGRYGNADKDFGRVLNRTRSEKRKVLAALASAHANHHLGEFGQRDKALALARQAAGDDIRLREAWAIVAAEMYLDQNRPQDALALLQPLQDASSRYLHATRLLLRAHRQLNNHDRVYDLTRLLLRRGVIDKAEASQLIEVAGAARLHTAGAKGFKAIWGDLKAEERTMPEIALAAAAIQAGEGNHDEASRILEAAISVKPDPRLLSAYSQCPPQHVSRRLAKAEEWLKRHPDDAALLAAMGNLCLTGQLWGPGELYLKRSMALRNDMRVHALLGNLYDRLGRRDEAMRHWRLAAGVVGVLPVLPRNHFLPAADTRGDPTLIDVEIPAEPSGQPDTGTPVAASAVDYVVEESHSPGQPQGSAGAEARKEVESTVSDNSGLDEFFDSAPIPGVDVSQTSDGPRRGH</sequence>
<reference evidence="13 14" key="1">
    <citation type="submission" date="2023-08" db="EMBL/GenBank/DDBJ databases">
        <title>Alcaligenaceae gen. nov., a novel taxon isolated from the sludge of Yixing Pesticide Factory.</title>
        <authorList>
            <person name="Ruan L."/>
        </authorList>
    </citation>
    <scope>NUCLEOTIDE SEQUENCE [LARGE SCALE GENOMIC DNA]</scope>
    <source>
        <strain evidence="13 14">LG-2</strain>
    </source>
</reference>
<keyword evidence="6 11" id="KW-0812">Transmembrane</keyword>
<evidence type="ECO:0000256" key="7">
    <source>
        <dbReference type="ARBA" id="ARBA00022989"/>
    </source>
</evidence>
<evidence type="ECO:0000313" key="13">
    <source>
        <dbReference type="EMBL" id="MDR4125903.1"/>
    </source>
</evidence>
<protein>
    <submittedName>
        <fullName evidence="13">Heme biosynthesis HemY N-terminal domain-containing protein</fullName>
    </submittedName>
</protein>
<evidence type="ECO:0000256" key="10">
    <source>
        <dbReference type="SAM" id="MobiDB-lite"/>
    </source>
</evidence>
<dbReference type="InterPro" id="IPR011990">
    <property type="entry name" value="TPR-like_helical_dom_sf"/>
</dbReference>
<keyword evidence="7 11" id="KW-1133">Transmembrane helix</keyword>
<keyword evidence="8 11" id="KW-0472">Membrane</keyword>
<dbReference type="InterPro" id="IPR010817">
    <property type="entry name" value="HemY_N"/>
</dbReference>
<evidence type="ECO:0000313" key="14">
    <source>
        <dbReference type="Proteomes" id="UP001232156"/>
    </source>
</evidence>
<keyword evidence="5" id="KW-0997">Cell inner membrane</keyword>
<keyword evidence="14" id="KW-1185">Reference proteome</keyword>
<evidence type="ECO:0000256" key="5">
    <source>
        <dbReference type="ARBA" id="ARBA00022519"/>
    </source>
</evidence>
<evidence type="ECO:0000256" key="11">
    <source>
        <dbReference type="SAM" id="Phobius"/>
    </source>
</evidence>
<feature type="domain" description="HemY N-terminal" evidence="12">
    <location>
        <begin position="26"/>
        <end position="135"/>
    </location>
</feature>
<name>A0ABU1D6B2_9BURK</name>
<keyword evidence="9" id="KW-0627">Porphyrin biosynthesis</keyword>
<dbReference type="Gene3D" id="1.25.40.10">
    <property type="entry name" value="Tetratricopeptide repeat domain"/>
    <property type="match status" value="2"/>
</dbReference>
<evidence type="ECO:0000256" key="9">
    <source>
        <dbReference type="ARBA" id="ARBA00023244"/>
    </source>
</evidence>
<dbReference type="Proteomes" id="UP001232156">
    <property type="component" value="Unassembled WGS sequence"/>
</dbReference>
<dbReference type="Pfam" id="PF07219">
    <property type="entry name" value="HemY_N"/>
    <property type="match status" value="1"/>
</dbReference>
<feature type="transmembrane region" description="Helical" evidence="11">
    <location>
        <begin position="42"/>
        <end position="66"/>
    </location>
</feature>
<evidence type="ECO:0000256" key="8">
    <source>
        <dbReference type="ARBA" id="ARBA00023136"/>
    </source>
</evidence>
<evidence type="ECO:0000256" key="2">
    <source>
        <dbReference type="ARBA" id="ARBA00004429"/>
    </source>
</evidence>
<comment type="caution">
    <text evidence="13">The sequence shown here is derived from an EMBL/GenBank/DDBJ whole genome shotgun (WGS) entry which is preliminary data.</text>
</comment>
<comment type="function">
    <text evidence="1">Involved in a late step of protoheme IX synthesis.</text>
</comment>
<dbReference type="EMBL" id="JAUZQE010000014">
    <property type="protein sequence ID" value="MDR4125903.1"/>
    <property type="molecule type" value="Genomic_DNA"/>
</dbReference>
<comment type="pathway">
    <text evidence="3">Porphyrin-containing compound metabolism; protoheme biosynthesis.</text>
</comment>
<gene>
    <name evidence="13" type="ORF">Q8947_07880</name>
</gene>
<evidence type="ECO:0000256" key="3">
    <source>
        <dbReference type="ARBA" id="ARBA00004744"/>
    </source>
</evidence>
<evidence type="ECO:0000256" key="6">
    <source>
        <dbReference type="ARBA" id="ARBA00022692"/>
    </source>
</evidence>
<organism evidence="13 14">
    <name type="scientific">Yanghanlia caeni</name>
    <dbReference type="NCBI Taxonomy" id="3064283"/>
    <lineage>
        <taxon>Bacteria</taxon>
        <taxon>Pseudomonadati</taxon>
        <taxon>Pseudomonadota</taxon>
        <taxon>Betaproteobacteria</taxon>
        <taxon>Burkholderiales</taxon>
        <taxon>Alcaligenaceae</taxon>
        <taxon>Yanghanlia</taxon>
    </lineage>
</organism>
<dbReference type="InterPro" id="IPR005254">
    <property type="entry name" value="Heme_biosyn_assoc_TPR_pro"/>
</dbReference>
<feature type="region of interest" description="Disordered" evidence="10">
    <location>
        <begin position="445"/>
        <end position="500"/>
    </location>
</feature>
<evidence type="ECO:0000256" key="1">
    <source>
        <dbReference type="ARBA" id="ARBA00002962"/>
    </source>
</evidence>
<evidence type="ECO:0000259" key="12">
    <source>
        <dbReference type="Pfam" id="PF07219"/>
    </source>
</evidence>
<dbReference type="SUPFAM" id="SSF48452">
    <property type="entry name" value="TPR-like"/>
    <property type="match status" value="2"/>
</dbReference>
<proteinExistence type="predicted"/>
<comment type="subcellular location">
    <subcellularLocation>
        <location evidence="2">Cell inner membrane</location>
        <topology evidence="2">Multi-pass membrane protein</topology>
    </subcellularLocation>
</comment>
<accession>A0ABU1D6B2</accession>
<dbReference type="RefSeq" id="WP_165276482.1">
    <property type="nucleotide sequence ID" value="NZ_JAUZQE010000014.1"/>
</dbReference>